<keyword evidence="2" id="KW-1185">Reference proteome</keyword>
<protein>
    <recommendedName>
        <fullName evidence="3">F-box domain-containing protein</fullName>
    </recommendedName>
</protein>
<accession>A0A6A4HGQ3</accession>
<gene>
    <name evidence="1" type="ORF">BT96DRAFT_62677</name>
</gene>
<organism evidence="1 2">
    <name type="scientific">Gymnopus androsaceus JB14</name>
    <dbReference type="NCBI Taxonomy" id="1447944"/>
    <lineage>
        <taxon>Eukaryota</taxon>
        <taxon>Fungi</taxon>
        <taxon>Dikarya</taxon>
        <taxon>Basidiomycota</taxon>
        <taxon>Agaricomycotina</taxon>
        <taxon>Agaricomycetes</taxon>
        <taxon>Agaricomycetidae</taxon>
        <taxon>Agaricales</taxon>
        <taxon>Marasmiineae</taxon>
        <taxon>Omphalotaceae</taxon>
        <taxon>Gymnopus</taxon>
    </lineage>
</organism>
<reference evidence="1" key="1">
    <citation type="journal article" date="2019" name="Environ. Microbiol.">
        <title>Fungal ecological strategies reflected in gene transcription - a case study of two litter decomposers.</title>
        <authorList>
            <person name="Barbi F."/>
            <person name="Kohler A."/>
            <person name="Barry K."/>
            <person name="Baskaran P."/>
            <person name="Daum C."/>
            <person name="Fauchery L."/>
            <person name="Ihrmark K."/>
            <person name="Kuo A."/>
            <person name="LaButti K."/>
            <person name="Lipzen A."/>
            <person name="Morin E."/>
            <person name="Grigoriev I.V."/>
            <person name="Henrissat B."/>
            <person name="Lindahl B."/>
            <person name="Martin F."/>
        </authorList>
    </citation>
    <scope>NUCLEOTIDE SEQUENCE</scope>
    <source>
        <strain evidence="1">JB14</strain>
    </source>
</reference>
<evidence type="ECO:0000313" key="1">
    <source>
        <dbReference type="EMBL" id="KAE9397699.1"/>
    </source>
</evidence>
<proteinExistence type="predicted"/>
<name>A0A6A4HGQ3_9AGAR</name>
<evidence type="ECO:0000313" key="2">
    <source>
        <dbReference type="Proteomes" id="UP000799118"/>
    </source>
</evidence>
<sequence length="222" mass="24239">MNRGSGFDTLPNELLLLIGDEISDDPRTLKALALVSKRCHDFFGSFLYQDAGKKALHTLALSKKSRLPLTGAHPASFVKKLSVSPTRELSAIVFQKQMASAMKNIALHAASGTIRAFTFRSNFSLPEALGGSVPPALRLLEELVLNCPFPVKNTRLSLSLANSLCGPSLIALDLDFRCPLESPPDYPTVTKLIKQLPTSSPGLKRLSLQIRRSEHRSDTFAK</sequence>
<dbReference type="EMBL" id="ML769493">
    <property type="protein sequence ID" value="KAE9397699.1"/>
    <property type="molecule type" value="Genomic_DNA"/>
</dbReference>
<dbReference type="AlphaFoldDB" id="A0A6A4HGQ3"/>
<dbReference type="OrthoDB" id="5130616at2759"/>
<evidence type="ECO:0008006" key="3">
    <source>
        <dbReference type="Google" id="ProtNLM"/>
    </source>
</evidence>
<dbReference type="Proteomes" id="UP000799118">
    <property type="component" value="Unassembled WGS sequence"/>
</dbReference>